<name>A0AAV4PV23_CAEEX</name>
<organism evidence="12 13">
    <name type="scientific">Caerostris extrusa</name>
    <name type="common">Bark spider</name>
    <name type="synonym">Caerostris bankana</name>
    <dbReference type="NCBI Taxonomy" id="172846"/>
    <lineage>
        <taxon>Eukaryota</taxon>
        <taxon>Metazoa</taxon>
        <taxon>Ecdysozoa</taxon>
        <taxon>Arthropoda</taxon>
        <taxon>Chelicerata</taxon>
        <taxon>Arachnida</taxon>
        <taxon>Araneae</taxon>
        <taxon>Araneomorphae</taxon>
        <taxon>Entelegynae</taxon>
        <taxon>Araneoidea</taxon>
        <taxon>Araneidae</taxon>
        <taxon>Caerostris</taxon>
    </lineage>
</organism>
<keyword evidence="6" id="KW-0732">Signal</keyword>
<dbReference type="PANTHER" id="PTHR11705">
    <property type="entry name" value="PROTEASE FAMILY M14 CARBOXYPEPTIDASE A,B"/>
    <property type="match status" value="1"/>
</dbReference>
<dbReference type="InterPro" id="IPR000834">
    <property type="entry name" value="Peptidase_M14"/>
</dbReference>
<dbReference type="PROSITE" id="PS52035">
    <property type="entry name" value="PEPTIDASE_M14"/>
    <property type="match status" value="1"/>
</dbReference>
<evidence type="ECO:0000256" key="2">
    <source>
        <dbReference type="ARBA" id="ARBA00005988"/>
    </source>
</evidence>
<comment type="caution">
    <text evidence="12">The sequence shown here is derived from an EMBL/GenBank/DDBJ whole genome shotgun (WGS) entry which is preliminary data.</text>
</comment>
<dbReference type="FunFam" id="3.40.630.10:FF:000084">
    <property type="entry name" value="Carboxypeptidase B2"/>
    <property type="match status" value="1"/>
</dbReference>
<dbReference type="AlphaFoldDB" id="A0AAV4PV23"/>
<evidence type="ECO:0000256" key="5">
    <source>
        <dbReference type="ARBA" id="ARBA00022723"/>
    </source>
</evidence>
<dbReference type="Proteomes" id="UP001054945">
    <property type="component" value="Unassembled WGS sequence"/>
</dbReference>
<keyword evidence="3 12" id="KW-0121">Carboxypeptidase</keyword>
<evidence type="ECO:0000256" key="3">
    <source>
        <dbReference type="ARBA" id="ARBA00022645"/>
    </source>
</evidence>
<dbReference type="EMBL" id="BPLR01005222">
    <property type="protein sequence ID" value="GIY00751.1"/>
    <property type="molecule type" value="Genomic_DNA"/>
</dbReference>
<evidence type="ECO:0000259" key="11">
    <source>
        <dbReference type="PROSITE" id="PS52035"/>
    </source>
</evidence>
<evidence type="ECO:0000256" key="8">
    <source>
        <dbReference type="ARBA" id="ARBA00022833"/>
    </source>
</evidence>
<dbReference type="GO" id="GO:0008270">
    <property type="term" value="F:zinc ion binding"/>
    <property type="evidence" value="ECO:0007669"/>
    <property type="project" value="InterPro"/>
</dbReference>
<dbReference type="SMART" id="SM00631">
    <property type="entry name" value="Zn_pept"/>
    <property type="match status" value="1"/>
</dbReference>
<comment type="cofactor">
    <cofactor evidence="1">
        <name>Zn(2+)</name>
        <dbReference type="ChEBI" id="CHEBI:29105"/>
    </cofactor>
</comment>
<evidence type="ECO:0000256" key="1">
    <source>
        <dbReference type="ARBA" id="ARBA00001947"/>
    </source>
</evidence>
<comment type="caution">
    <text evidence="10">Lacks conserved residue(s) required for the propagation of feature annotation.</text>
</comment>
<sequence>MHQPYDLRHICCSVAKVHESAVTKFQLKIPGIQTHKLFKVYMHSEKDVQALKRIEEKCQVKLQLAVTDEHPSFVLNWDKVLDDVASMDCIIQWTDYFARNTKVILHVNEDLANEVRDDLTKHNLTHEMLKESYHDLVKKERNPLRSPQHDEFGYNYAKHNGFGAISKDWSNTKPIIMIECGIHAREWASVEACIYFISVLLKQKTENIKRIMNSYDFVILPLLNPDGYVYSMSKSRFWRKNRHCDKSHEMCDLDCIGVDLNRNFDINFCLRGPSVQRGCGKERVQSDNVACTCAVWHDVAMHFAAP</sequence>
<evidence type="ECO:0000256" key="10">
    <source>
        <dbReference type="PROSITE-ProRule" id="PRU01379"/>
    </source>
</evidence>
<dbReference type="SUPFAM" id="SSF53187">
    <property type="entry name" value="Zn-dependent exopeptidases"/>
    <property type="match status" value="1"/>
</dbReference>
<dbReference type="GO" id="GO:0004181">
    <property type="term" value="F:metallocarboxypeptidase activity"/>
    <property type="evidence" value="ECO:0007669"/>
    <property type="project" value="InterPro"/>
</dbReference>
<evidence type="ECO:0000256" key="7">
    <source>
        <dbReference type="ARBA" id="ARBA00022801"/>
    </source>
</evidence>
<dbReference type="GO" id="GO:0005615">
    <property type="term" value="C:extracellular space"/>
    <property type="evidence" value="ECO:0007669"/>
    <property type="project" value="TreeGrafter"/>
</dbReference>
<dbReference type="GO" id="GO:0006508">
    <property type="term" value="P:proteolysis"/>
    <property type="evidence" value="ECO:0007669"/>
    <property type="project" value="UniProtKB-KW"/>
</dbReference>
<keyword evidence="4" id="KW-0645">Protease</keyword>
<evidence type="ECO:0000256" key="4">
    <source>
        <dbReference type="ARBA" id="ARBA00022670"/>
    </source>
</evidence>
<keyword evidence="7" id="KW-0378">Hydrolase</keyword>
<keyword evidence="8" id="KW-0862">Zinc</keyword>
<keyword evidence="13" id="KW-1185">Reference proteome</keyword>
<proteinExistence type="inferred from homology"/>
<dbReference type="Gene3D" id="3.40.630.10">
    <property type="entry name" value="Zn peptidases"/>
    <property type="match status" value="1"/>
</dbReference>
<gene>
    <name evidence="12" type="primary">CPO</name>
    <name evidence="12" type="ORF">CEXT_472311</name>
</gene>
<protein>
    <submittedName>
        <fullName evidence="12">Carboxypeptidase O</fullName>
    </submittedName>
</protein>
<reference evidence="12 13" key="1">
    <citation type="submission" date="2021-06" db="EMBL/GenBank/DDBJ databases">
        <title>Caerostris extrusa draft genome.</title>
        <authorList>
            <person name="Kono N."/>
            <person name="Arakawa K."/>
        </authorList>
    </citation>
    <scope>NUCLEOTIDE SEQUENCE [LARGE SCALE GENOMIC DNA]</scope>
</reference>
<evidence type="ECO:0000256" key="6">
    <source>
        <dbReference type="ARBA" id="ARBA00022729"/>
    </source>
</evidence>
<dbReference type="PANTHER" id="PTHR11705:SF91">
    <property type="entry name" value="FI01817P-RELATED"/>
    <property type="match status" value="1"/>
</dbReference>
<comment type="similarity">
    <text evidence="2 10">Belongs to the peptidase M14 family.</text>
</comment>
<keyword evidence="5" id="KW-0479">Metal-binding</keyword>
<dbReference type="Pfam" id="PF00246">
    <property type="entry name" value="Peptidase_M14"/>
    <property type="match status" value="1"/>
</dbReference>
<evidence type="ECO:0000313" key="13">
    <source>
        <dbReference type="Proteomes" id="UP001054945"/>
    </source>
</evidence>
<accession>A0AAV4PV23</accession>
<keyword evidence="9" id="KW-0482">Metalloprotease</keyword>
<evidence type="ECO:0000256" key="9">
    <source>
        <dbReference type="ARBA" id="ARBA00023049"/>
    </source>
</evidence>
<evidence type="ECO:0000313" key="12">
    <source>
        <dbReference type="EMBL" id="GIY00751.1"/>
    </source>
</evidence>
<feature type="domain" description="Peptidase M14" evidence="11">
    <location>
        <begin position="120"/>
        <end position="306"/>
    </location>
</feature>